<proteinExistence type="predicted"/>
<gene>
    <name evidence="13" type="ORF">AB3X52_06215</name>
</gene>
<keyword evidence="11" id="KW-0472">Membrane</keyword>
<dbReference type="InterPro" id="IPR029016">
    <property type="entry name" value="GAF-like_dom_sf"/>
</dbReference>
<evidence type="ECO:0000256" key="9">
    <source>
        <dbReference type="ARBA" id="ARBA00039401"/>
    </source>
</evidence>
<keyword evidence="11" id="KW-1133">Transmembrane helix</keyword>
<dbReference type="InterPro" id="IPR003594">
    <property type="entry name" value="HATPase_dom"/>
</dbReference>
<evidence type="ECO:0000256" key="11">
    <source>
        <dbReference type="SAM" id="Phobius"/>
    </source>
</evidence>
<accession>A0ABV3SYX9</accession>
<evidence type="ECO:0000256" key="7">
    <source>
        <dbReference type="ARBA" id="ARBA00022840"/>
    </source>
</evidence>
<evidence type="ECO:0000256" key="5">
    <source>
        <dbReference type="ARBA" id="ARBA00022741"/>
    </source>
</evidence>
<dbReference type="Gene3D" id="1.10.287.130">
    <property type="match status" value="1"/>
</dbReference>
<dbReference type="PANTHER" id="PTHR42878:SF7">
    <property type="entry name" value="SENSOR HISTIDINE KINASE GLRK"/>
    <property type="match status" value="1"/>
</dbReference>
<sequence length="599" mass="63949">MPWRDAWRPSPDTGDRRTFQLIALGLTQLVGFGAAIVSVVRGDELEVVAVAAERADSAGDPEGGLGGDDEQIGVRWPVAVLDEALATGERWGRFCFVPHRADPQAGASHGAPASGTASDPASGTASDPATDTAGGGHLWHPGDLLVSPVYDGDGVLRGAVMLDDPVGGRRPSGARLRLMDKYAAQAERVIVTALERERLAAQTRLLDAARLVVRQASRERSLDAVLRETGETLREAFGAAALWTRVFATGDEAPEVVQYFADGDLRRDLRLAEIGERTARRLWELDDAAVISLATTSNPALPQVDVDYVRGFLERGEYSAVLCAPLGAGPECLGSLAILRPVDAARFRGLEIAAARDIGRDLGRLLLTARTFQEEQRLVARLRELDAYKSQLVARMADELSTPLKAIVHCVDELRTSNATDPALVRELRERSDRMARLVDDLLLLARVTDRPLDGTALDLAAAVADVANRLEGDGRILPGRLDLALAPATITGDDAALERLVTTMLETAIAFSDGAPARVAVRPRTGEVELVVTAGGGDTDQLRGLLLRYFGVTDPRVLDRPGTGIGLTLVDAIVRQHGGRITVTTGPDAGLCVTFPAR</sequence>
<dbReference type="Gene3D" id="3.30.450.40">
    <property type="match status" value="1"/>
</dbReference>
<feature type="region of interest" description="Disordered" evidence="10">
    <location>
        <begin position="103"/>
        <end position="137"/>
    </location>
</feature>
<dbReference type="InterPro" id="IPR036097">
    <property type="entry name" value="HisK_dim/P_sf"/>
</dbReference>
<keyword evidence="11" id="KW-0812">Transmembrane</keyword>
<dbReference type="InterPro" id="IPR036890">
    <property type="entry name" value="HATPase_C_sf"/>
</dbReference>
<name>A0ABV3SYX9_9ACTN</name>
<dbReference type="EC" id="2.7.13.3" evidence="3"/>
<keyword evidence="7 13" id="KW-0067">ATP-binding</keyword>
<protein>
    <recommendedName>
        <fullName evidence="9">Sensor-like histidine kinase SenX3</fullName>
        <ecNumber evidence="3">2.7.13.3</ecNumber>
    </recommendedName>
</protein>
<dbReference type="SUPFAM" id="SSF47384">
    <property type="entry name" value="Homodimeric domain of signal transducing histidine kinase"/>
    <property type="match status" value="1"/>
</dbReference>
<dbReference type="Pfam" id="PF00512">
    <property type="entry name" value="HisKA"/>
    <property type="match status" value="1"/>
</dbReference>
<dbReference type="InterPro" id="IPR050351">
    <property type="entry name" value="BphY/WalK/GraS-like"/>
</dbReference>
<keyword evidence="8" id="KW-0902">Two-component regulatory system</keyword>
<comment type="catalytic activity">
    <reaction evidence="1">
        <text>ATP + protein L-histidine = ADP + protein N-phospho-L-histidine.</text>
        <dbReference type="EC" id="2.7.13.3"/>
    </reaction>
</comment>
<keyword evidence="5" id="KW-0547">Nucleotide-binding</keyword>
<dbReference type="InterPro" id="IPR003661">
    <property type="entry name" value="HisK_dim/P_dom"/>
</dbReference>
<reference evidence="13 14" key="1">
    <citation type="submission" date="2024-07" db="EMBL/GenBank/DDBJ databases">
        <authorList>
            <person name="Lee S."/>
            <person name="Kang M."/>
        </authorList>
    </citation>
    <scope>NUCLEOTIDE SEQUENCE [LARGE SCALE GENOMIC DNA]</scope>
    <source>
        <strain evidence="13 14">DS6</strain>
    </source>
</reference>
<evidence type="ECO:0000256" key="6">
    <source>
        <dbReference type="ARBA" id="ARBA00022777"/>
    </source>
</evidence>
<comment type="caution">
    <text evidence="13">The sequence shown here is derived from an EMBL/GenBank/DDBJ whole genome shotgun (WGS) entry which is preliminary data.</text>
</comment>
<dbReference type="GO" id="GO:0005524">
    <property type="term" value="F:ATP binding"/>
    <property type="evidence" value="ECO:0007669"/>
    <property type="project" value="UniProtKB-KW"/>
</dbReference>
<dbReference type="SUPFAM" id="SSF55874">
    <property type="entry name" value="ATPase domain of HSP90 chaperone/DNA topoisomerase II/histidine kinase"/>
    <property type="match status" value="1"/>
</dbReference>
<dbReference type="CDD" id="cd00082">
    <property type="entry name" value="HisKA"/>
    <property type="match status" value="1"/>
</dbReference>
<dbReference type="EMBL" id="JBFPJR010000008">
    <property type="protein sequence ID" value="MEX0427210.1"/>
    <property type="molecule type" value="Genomic_DNA"/>
</dbReference>
<evidence type="ECO:0000256" key="3">
    <source>
        <dbReference type="ARBA" id="ARBA00012438"/>
    </source>
</evidence>
<dbReference type="RefSeq" id="WP_367992373.1">
    <property type="nucleotide sequence ID" value="NZ_JBFPJR010000008.1"/>
</dbReference>
<dbReference type="SMART" id="SM00388">
    <property type="entry name" value="HisKA"/>
    <property type="match status" value="1"/>
</dbReference>
<evidence type="ECO:0000256" key="10">
    <source>
        <dbReference type="SAM" id="MobiDB-lite"/>
    </source>
</evidence>
<dbReference type="PANTHER" id="PTHR42878">
    <property type="entry name" value="TWO-COMPONENT HISTIDINE KINASE"/>
    <property type="match status" value="1"/>
</dbReference>
<evidence type="ECO:0000313" key="14">
    <source>
        <dbReference type="Proteomes" id="UP001556631"/>
    </source>
</evidence>
<dbReference type="InterPro" id="IPR005467">
    <property type="entry name" value="His_kinase_dom"/>
</dbReference>
<evidence type="ECO:0000256" key="8">
    <source>
        <dbReference type="ARBA" id="ARBA00023012"/>
    </source>
</evidence>
<evidence type="ECO:0000313" key="13">
    <source>
        <dbReference type="EMBL" id="MEX0427210.1"/>
    </source>
</evidence>
<evidence type="ECO:0000256" key="2">
    <source>
        <dbReference type="ARBA" id="ARBA00004236"/>
    </source>
</evidence>
<keyword evidence="4" id="KW-0808">Transferase</keyword>
<dbReference type="Pfam" id="PF02518">
    <property type="entry name" value="HATPase_c"/>
    <property type="match status" value="1"/>
</dbReference>
<keyword evidence="6" id="KW-0418">Kinase</keyword>
<dbReference type="SUPFAM" id="SSF55781">
    <property type="entry name" value="GAF domain-like"/>
    <property type="match status" value="1"/>
</dbReference>
<dbReference type="Proteomes" id="UP001556631">
    <property type="component" value="Unassembled WGS sequence"/>
</dbReference>
<dbReference type="PROSITE" id="PS50109">
    <property type="entry name" value="HIS_KIN"/>
    <property type="match status" value="1"/>
</dbReference>
<keyword evidence="14" id="KW-1185">Reference proteome</keyword>
<evidence type="ECO:0000256" key="1">
    <source>
        <dbReference type="ARBA" id="ARBA00000085"/>
    </source>
</evidence>
<feature type="transmembrane region" description="Helical" evidence="11">
    <location>
        <begin position="21"/>
        <end position="40"/>
    </location>
</feature>
<comment type="subcellular location">
    <subcellularLocation>
        <location evidence="2">Cell membrane</location>
    </subcellularLocation>
</comment>
<feature type="domain" description="Histidine kinase" evidence="12">
    <location>
        <begin position="395"/>
        <end position="599"/>
    </location>
</feature>
<dbReference type="Gene3D" id="3.30.565.10">
    <property type="entry name" value="Histidine kinase-like ATPase, C-terminal domain"/>
    <property type="match status" value="1"/>
</dbReference>
<dbReference type="SMART" id="SM00387">
    <property type="entry name" value="HATPase_c"/>
    <property type="match status" value="1"/>
</dbReference>
<evidence type="ECO:0000256" key="4">
    <source>
        <dbReference type="ARBA" id="ARBA00022679"/>
    </source>
</evidence>
<feature type="compositionally biased region" description="Polar residues" evidence="10">
    <location>
        <begin position="115"/>
        <end position="129"/>
    </location>
</feature>
<evidence type="ECO:0000259" key="12">
    <source>
        <dbReference type="PROSITE" id="PS50109"/>
    </source>
</evidence>
<organism evidence="13 14">
    <name type="scientific">Nocardioides eburneus</name>
    <dbReference type="NCBI Taxonomy" id="3231482"/>
    <lineage>
        <taxon>Bacteria</taxon>
        <taxon>Bacillati</taxon>
        <taxon>Actinomycetota</taxon>
        <taxon>Actinomycetes</taxon>
        <taxon>Propionibacteriales</taxon>
        <taxon>Nocardioidaceae</taxon>
        <taxon>Nocardioides</taxon>
    </lineage>
</organism>